<sequence>MKTESVTYMNVELVFHVYEGKVQGLNKFVQTDTHVSGGGGTIRTGFLSGKVSGTTNPISSSTTHTYITEFAVVEEDGAEASLTLTNLQLVLRNDLPISVWVEEKTKSVHKIINANSGAAATVNSIEKILKRTDYYFKRFIQNNTVPKYIWWSTLLVITLYIAWVFWDVFSHRPGLLTILIALVFLLPPYFLYKIVKKALNRQLTKGLKEQVAKQMNQI</sequence>
<organism evidence="2 3">
    <name type="scientific">Taibaiella chishuiensis</name>
    <dbReference type="NCBI Taxonomy" id="1434707"/>
    <lineage>
        <taxon>Bacteria</taxon>
        <taxon>Pseudomonadati</taxon>
        <taxon>Bacteroidota</taxon>
        <taxon>Chitinophagia</taxon>
        <taxon>Chitinophagales</taxon>
        <taxon>Chitinophagaceae</taxon>
        <taxon>Taibaiella</taxon>
    </lineage>
</organism>
<accession>A0A2P8D2V5</accession>
<keyword evidence="1" id="KW-1133">Transmembrane helix</keyword>
<comment type="caution">
    <text evidence="2">The sequence shown here is derived from an EMBL/GenBank/DDBJ whole genome shotgun (WGS) entry which is preliminary data.</text>
</comment>
<feature type="transmembrane region" description="Helical" evidence="1">
    <location>
        <begin position="148"/>
        <end position="166"/>
    </location>
</feature>
<evidence type="ECO:0000256" key="1">
    <source>
        <dbReference type="SAM" id="Phobius"/>
    </source>
</evidence>
<protein>
    <submittedName>
        <fullName evidence="2">Uncharacterized protein</fullName>
    </submittedName>
</protein>
<feature type="transmembrane region" description="Helical" evidence="1">
    <location>
        <begin position="172"/>
        <end position="192"/>
    </location>
</feature>
<dbReference type="Proteomes" id="UP000240572">
    <property type="component" value="Unassembled WGS sequence"/>
</dbReference>
<name>A0A2P8D2V5_9BACT</name>
<gene>
    <name evidence="2" type="ORF">B0I18_105134</name>
</gene>
<keyword evidence="1" id="KW-0812">Transmembrane</keyword>
<reference evidence="2 3" key="1">
    <citation type="submission" date="2018-03" db="EMBL/GenBank/DDBJ databases">
        <title>Genomic Encyclopedia of Type Strains, Phase III (KMG-III): the genomes of soil and plant-associated and newly described type strains.</title>
        <authorList>
            <person name="Whitman W."/>
        </authorList>
    </citation>
    <scope>NUCLEOTIDE SEQUENCE [LARGE SCALE GENOMIC DNA]</scope>
    <source>
        <strain evidence="2 3">CGMCC 1.12700</strain>
    </source>
</reference>
<keyword evidence="1" id="KW-0472">Membrane</keyword>
<proteinExistence type="predicted"/>
<dbReference type="EMBL" id="PYGD01000005">
    <property type="protein sequence ID" value="PSK91551.1"/>
    <property type="molecule type" value="Genomic_DNA"/>
</dbReference>
<keyword evidence="3" id="KW-1185">Reference proteome</keyword>
<evidence type="ECO:0000313" key="2">
    <source>
        <dbReference type="EMBL" id="PSK91551.1"/>
    </source>
</evidence>
<evidence type="ECO:0000313" key="3">
    <source>
        <dbReference type="Proteomes" id="UP000240572"/>
    </source>
</evidence>
<dbReference type="AlphaFoldDB" id="A0A2P8D2V5"/>
<dbReference type="RefSeq" id="WP_146146748.1">
    <property type="nucleotide sequence ID" value="NZ_PYGD01000005.1"/>
</dbReference>